<dbReference type="PANTHER" id="PTHR11545">
    <property type="entry name" value="RIBOSOMAL PROTEIN L13"/>
    <property type="match status" value="1"/>
</dbReference>
<dbReference type="GO" id="GO:0022625">
    <property type="term" value="C:cytosolic large ribosomal subunit"/>
    <property type="evidence" value="ECO:0007669"/>
    <property type="project" value="TreeGrafter"/>
</dbReference>
<evidence type="ECO:0000256" key="1">
    <source>
        <dbReference type="ARBA" id="ARBA00006227"/>
    </source>
</evidence>
<dbReference type="SUPFAM" id="SSF52161">
    <property type="entry name" value="Ribosomal protein L13"/>
    <property type="match status" value="1"/>
</dbReference>
<protein>
    <recommendedName>
        <fullName evidence="5 6">Large ribosomal subunit protein uL13</fullName>
    </recommendedName>
</protein>
<comment type="function">
    <text evidence="6">This protein is one of the early assembly proteins of the 50S ribosomal subunit, although it is not seen to bind rRNA by itself. It is important during the early stages of 50S assembly.</text>
</comment>
<reference evidence="8" key="1">
    <citation type="submission" date="2017-09" db="EMBL/GenBank/DDBJ databases">
        <authorList>
            <person name="Varghese N."/>
            <person name="Submissions S."/>
        </authorList>
    </citation>
    <scope>NUCLEOTIDE SEQUENCE [LARGE SCALE GENOMIC DNA]</scope>
    <source>
        <strain evidence="8">DSM 15103</strain>
    </source>
</reference>
<proteinExistence type="inferred from homology"/>
<sequence>MKTYHVRKEDIKREWYVIDAAGKNLGRLATLIANVLRGKHKPYFQPDVDVGDFVIVLNADKITVTGKKLTDKEYKYHTNRPGGLRVRSLQWMLGHKPEEVIRLAVERMLPKNKLQKRYMKRLKVYTGTEHKHTAQNPKNLEELKALWKNF</sequence>
<dbReference type="EMBL" id="OBEI01000003">
    <property type="protein sequence ID" value="SNZ07948.1"/>
    <property type="molecule type" value="Genomic_DNA"/>
</dbReference>
<name>A0A285NFA2_9AQUI</name>
<gene>
    <name evidence="6" type="primary">rplM</name>
    <name evidence="7" type="ORF">SAMN06265182_1105</name>
</gene>
<comment type="similarity">
    <text evidence="1 6">Belongs to the universal ribosomal protein uL13 family.</text>
</comment>
<evidence type="ECO:0000256" key="6">
    <source>
        <dbReference type="HAMAP-Rule" id="MF_01366"/>
    </source>
</evidence>
<evidence type="ECO:0000256" key="4">
    <source>
        <dbReference type="ARBA" id="ARBA00023274"/>
    </source>
</evidence>
<evidence type="ECO:0000256" key="3">
    <source>
        <dbReference type="ARBA" id="ARBA00022980"/>
    </source>
</evidence>
<dbReference type="GO" id="GO:0017148">
    <property type="term" value="P:negative regulation of translation"/>
    <property type="evidence" value="ECO:0007669"/>
    <property type="project" value="TreeGrafter"/>
</dbReference>
<keyword evidence="8" id="KW-1185">Reference proteome</keyword>
<evidence type="ECO:0000256" key="5">
    <source>
        <dbReference type="ARBA" id="ARBA00035201"/>
    </source>
</evidence>
<evidence type="ECO:0000256" key="2">
    <source>
        <dbReference type="ARBA" id="ARBA00011838"/>
    </source>
</evidence>
<dbReference type="AlphaFoldDB" id="A0A285NFA2"/>
<dbReference type="Pfam" id="PF00572">
    <property type="entry name" value="Ribosomal_L13"/>
    <property type="match status" value="1"/>
</dbReference>
<keyword evidence="4 6" id="KW-0687">Ribonucleoprotein</keyword>
<dbReference type="GO" id="GO:0003729">
    <property type="term" value="F:mRNA binding"/>
    <property type="evidence" value="ECO:0007669"/>
    <property type="project" value="TreeGrafter"/>
</dbReference>
<dbReference type="FunFam" id="3.90.1180.10:FF:000001">
    <property type="entry name" value="50S ribosomal protein L13"/>
    <property type="match status" value="1"/>
</dbReference>
<accession>A0A285NFA2</accession>
<dbReference type="InterPro" id="IPR005823">
    <property type="entry name" value="Ribosomal_uL13_bac-type"/>
</dbReference>
<dbReference type="RefSeq" id="WP_097000276.1">
    <property type="nucleotide sequence ID" value="NZ_OBEI01000003.1"/>
</dbReference>
<evidence type="ECO:0000313" key="8">
    <source>
        <dbReference type="Proteomes" id="UP000219036"/>
    </source>
</evidence>
<dbReference type="CDD" id="cd00392">
    <property type="entry name" value="Ribosomal_L13"/>
    <property type="match status" value="1"/>
</dbReference>
<dbReference type="Proteomes" id="UP000219036">
    <property type="component" value="Unassembled WGS sequence"/>
</dbReference>
<dbReference type="GO" id="GO:0006412">
    <property type="term" value="P:translation"/>
    <property type="evidence" value="ECO:0007669"/>
    <property type="project" value="UniProtKB-UniRule"/>
</dbReference>
<dbReference type="Gene3D" id="3.90.1180.10">
    <property type="entry name" value="Ribosomal protein L13"/>
    <property type="match status" value="1"/>
</dbReference>
<organism evidence="7 8">
    <name type="scientific">Persephonella hydrogeniphila</name>
    <dbReference type="NCBI Taxonomy" id="198703"/>
    <lineage>
        <taxon>Bacteria</taxon>
        <taxon>Pseudomonadati</taxon>
        <taxon>Aquificota</taxon>
        <taxon>Aquificia</taxon>
        <taxon>Aquificales</taxon>
        <taxon>Hydrogenothermaceae</taxon>
        <taxon>Persephonella</taxon>
    </lineage>
</organism>
<dbReference type="GO" id="GO:0003735">
    <property type="term" value="F:structural constituent of ribosome"/>
    <property type="evidence" value="ECO:0007669"/>
    <property type="project" value="InterPro"/>
</dbReference>
<dbReference type="PANTHER" id="PTHR11545:SF2">
    <property type="entry name" value="LARGE RIBOSOMAL SUBUNIT PROTEIN UL13M"/>
    <property type="match status" value="1"/>
</dbReference>
<dbReference type="InterPro" id="IPR036899">
    <property type="entry name" value="Ribosomal_uL13_sf"/>
</dbReference>
<keyword evidence="3 6" id="KW-0689">Ribosomal protein</keyword>
<dbReference type="InterPro" id="IPR005822">
    <property type="entry name" value="Ribosomal_uL13"/>
</dbReference>
<dbReference type="NCBIfam" id="TIGR01066">
    <property type="entry name" value="rplM_bact"/>
    <property type="match status" value="1"/>
</dbReference>
<dbReference type="OrthoDB" id="9801330at2"/>
<comment type="subunit">
    <text evidence="2 6">Part of the 50S ribosomal subunit.</text>
</comment>
<evidence type="ECO:0000313" key="7">
    <source>
        <dbReference type="EMBL" id="SNZ07948.1"/>
    </source>
</evidence>
<dbReference type="HAMAP" id="MF_01366">
    <property type="entry name" value="Ribosomal_uL13"/>
    <property type="match status" value="1"/>
</dbReference>
<dbReference type="PIRSF" id="PIRSF002181">
    <property type="entry name" value="Ribosomal_L13"/>
    <property type="match status" value="1"/>
</dbReference>